<evidence type="ECO:0000256" key="1">
    <source>
        <dbReference type="SAM" id="MobiDB-lite"/>
    </source>
</evidence>
<dbReference type="RefSeq" id="WP_345228010.1">
    <property type="nucleotide sequence ID" value="NZ_BAABHA010000015.1"/>
</dbReference>
<evidence type="ECO:0000313" key="3">
    <source>
        <dbReference type="Proteomes" id="UP001500454"/>
    </source>
</evidence>
<reference evidence="3" key="1">
    <citation type="journal article" date="2019" name="Int. J. Syst. Evol. Microbiol.">
        <title>The Global Catalogue of Microorganisms (GCM) 10K type strain sequencing project: providing services to taxonomists for standard genome sequencing and annotation.</title>
        <authorList>
            <consortium name="The Broad Institute Genomics Platform"/>
            <consortium name="The Broad Institute Genome Sequencing Center for Infectious Disease"/>
            <person name="Wu L."/>
            <person name="Ma J."/>
        </authorList>
    </citation>
    <scope>NUCLEOTIDE SEQUENCE [LARGE SCALE GENOMIC DNA]</scope>
    <source>
        <strain evidence="3">JCM 17924</strain>
    </source>
</reference>
<gene>
    <name evidence="2" type="ORF">GCM10023186_45220</name>
</gene>
<accession>A0ABP8JN47</accession>
<organism evidence="2 3">
    <name type="scientific">Hymenobacter koreensis</name>
    <dbReference type="NCBI Taxonomy" id="1084523"/>
    <lineage>
        <taxon>Bacteria</taxon>
        <taxon>Pseudomonadati</taxon>
        <taxon>Bacteroidota</taxon>
        <taxon>Cytophagia</taxon>
        <taxon>Cytophagales</taxon>
        <taxon>Hymenobacteraceae</taxon>
        <taxon>Hymenobacter</taxon>
    </lineage>
</organism>
<evidence type="ECO:0008006" key="4">
    <source>
        <dbReference type="Google" id="ProtNLM"/>
    </source>
</evidence>
<proteinExistence type="predicted"/>
<feature type="region of interest" description="Disordered" evidence="1">
    <location>
        <begin position="281"/>
        <end position="307"/>
    </location>
</feature>
<sequence length="307" mass="33570">MELIQENVSALATKLGATPEVITKFLTDAAAAEEVKPFATSLSALQVFSETDFNTRLTNERQIAAQEATRTATGNTYGAIDTRILKATGIAKTEGESTADYSERAYKEKFGKPSGDESEELKRLRSDIAAKDQLLTQKTTELDQLNVKYATDAKQARINAALDAAINALPINVEDKYLDSHRKLVKMELMQAYDVDVVEGKTIFKEKATGKEVRDTKTADYITEKALIEQFAPQVVSLKQASTTTGSGYKGSGNNFNTDGDASGFDFSKYSSLKEFAEDLNKQGIPSGSPKGAKLYGEFKKQRPDLK</sequence>
<protein>
    <recommendedName>
        <fullName evidence="4">Coil containing protein</fullName>
    </recommendedName>
</protein>
<feature type="compositionally biased region" description="Basic and acidic residues" evidence="1">
    <location>
        <begin position="297"/>
        <end position="307"/>
    </location>
</feature>
<dbReference type="Proteomes" id="UP001500454">
    <property type="component" value="Unassembled WGS sequence"/>
</dbReference>
<evidence type="ECO:0000313" key="2">
    <source>
        <dbReference type="EMBL" id="GAA4393552.1"/>
    </source>
</evidence>
<comment type="caution">
    <text evidence="2">The sequence shown here is derived from an EMBL/GenBank/DDBJ whole genome shotgun (WGS) entry which is preliminary data.</text>
</comment>
<keyword evidence="3" id="KW-1185">Reference proteome</keyword>
<name>A0ABP8JN47_9BACT</name>
<dbReference type="EMBL" id="BAABHA010000015">
    <property type="protein sequence ID" value="GAA4393552.1"/>
    <property type="molecule type" value="Genomic_DNA"/>
</dbReference>